<protein>
    <submittedName>
        <fullName evidence="1">Type I-E CRISPR-associated protein Cas6/Cse3/CasE</fullName>
    </submittedName>
</protein>
<dbReference type="Gene3D" id="3.30.70.1200">
    <property type="entry name" value="Crispr-associated protein, domain 1"/>
    <property type="match status" value="1"/>
</dbReference>
<dbReference type="EMBL" id="QMEY01000009">
    <property type="protein sequence ID" value="RBQ18066.1"/>
    <property type="molecule type" value="Genomic_DNA"/>
</dbReference>
<gene>
    <name evidence="1" type="primary">cas6e</name>
    <name evidence="1" type="ORF">DP939_22135</name>
</gene>
<dbReference type="SUPFAM" id="SSF117987">
    <property type="entry name" value="CRISPR-associated protein"/>
    <property type="match status" value="2"/>
</dbReference>
<dbReference type="AlphaFoldDB" id="A0A366LVU2"/>
<organism evidence="1 2">
    <name type="scientific">Spongiactinospora rosea</name>
    <dbReference type="NCBI Taxonomy" id="2248750"/>
    <lineage>
        <taxon>Bacteria</taxon>
        <taxon>Bacillati</taxon>
        <taxon>Actinomycetota</taxon>
        <taxon>Actinomycetes</taxon>
        <taxon>Streptosporangiales</taxon>
        <taxon>Streptosporangiaceae</taxon>
        <taxon>Spongiactinospora</taxon>
    </lineage>
</organism>
<dbReference type="SMART" id="SM01101">
    <property type="entry name" value="CRISPR_assoc"/>
    <property type="match status" value="1"/>
</dbReference>
<dbReference type="RefSeq" id="WP_113982666.1">
    <property type="nucleotide sequence ID" value="NZ_QMEY01000009.1"/>
</dbReference>
<evidence type="ECO:0000313" key="1">
    <source>
        <dbReference type="EMBL" id="RBQ18066.1"/>
    </source>
</evidence>
<sequence length="210" mass="22911">MSTWLTRIVPEPRSRLARLDLRNAEALHKRVMSLVPDGLGERARAQAGVLYRYDDTSAVGPHLLIQTRAPVDATRLPDQYGTLAVRDLTPLLNMLRPELAVQYRIIANTSKRLGRTSERSGKLVALRGPEADEWWHARAQANGLILRTVVSTSLPDIRSPGKAGIRHAATRFDGIAVVKDAELVQQAVLNGIGRGKAYGCGLLSLAPTAL</sequence>
<comment type="caution">
    <text evidence="1">The sequence shown here is derived from an EMBL/GenBank/DDBJ whole genome shotgun (WGS) entry which is preliminary data.</text>
</comment>
<accession>A0A366LVU2</accession>
<name>A0A366LVU2_9ACTN</name>
<dbReference type="Gene3D" id="3.30.70.1210">
    <property type="entry name" value="Crispr-associated protein, domain 2"/>
    <property type="match status" value="1"/>
</dbReference>
<dbReference type="Pfam" id="PF08798">
    <property type="entry name" value="CRISPR_assoc"/>
    <property type="match status" value="1"/>
</dbReference>
<keyword evidence="2" id="KW-1185">Reference proteome</keyword>
<dbReference type="CDD" id="cd09727">
    <property type="entry name" value="Cas6_I-E"/>
    <property type="match status" value="1"/>
</dbReference>
<dbReference type="InterPro" id="IPR010179">
    <property type="entry name" value="CRISPR-assoc_prot_Cse3"/>
</dbReference>
<evidence type="ECO:0000313" key="2">
    <source>
        <dbReference type="Proteomes" id="UP000253303"/>
    </source>
</evidence>
<dbReference type="OrthoDB" id="9795689at2"/>
<reference evidence="1 2" key="1">
    <citation type="submission" date="2018-06" db="EMBL/GenBank/DDBJ databases">
        <title>Sphaerisporangium craniellae sp. nov., isolated from a marine sponge in the South China Sea.</title>
        <authorList>
            <person name="Li L."/>
        </authorList>
    </citation>
    <scope>NUCLEOTIDE SEQUENCE [LARGE SCALE GENOMIC DNA]</scope>
    <source>
        <strain evidence="1 2">LHW63015</strain>
    </source>
</reference>
<dbReference type="Proteomes" id="UP000253303">
    <property type="component" value="Unassembled WGS sequence"/>
</dbReference>
<proteinExistence type="predicted"/>
<dbReference type="NCBIfam" id="TIGR01907">
    <property type="entry name" value="casE_Cse3"/>
    <property type="match status" value="1"/>
</dbReference>